<gene>
    <name evidence="1" type="ORF">VKT23_006213</name>
    <name evidence="2" type="ORF">VKT23_006215</name>
</gene>
<reference evidence="2 3" key="1">
    <citation type="submission" date="2024-01" db="EMBL/GenBank/DDBJ databases">
        <title>A draft genome for the cacao thread blight pathogen Marasmiellus scandens.</title>
        <authorList>
            <person name="Baruah I.K."/>
            <person name="Leung J."/>
            <person name="Bukari Y."/>
            <person name="Amoako-Attah I."/>
            <person name="Meinhardt L.W."/>
            <person name="Bailey B.A."/>
            <person name="Cohen S.P."/>
        </authorList>
    </citation>
    <scope>NUCLEOTIDE SEQUENCE [LARGE SCALE GENOMIC DNA]</scope>
    <source>
        <strain evidence="2 3">GH-19</strain>
    </source>
</reference>
<evidence type="ECO:0000313" key="1">
    <source>
        <dbReference type="EMBL" id="KAK7465002.1"/>
    </source>
</evidence>
<protein>
    <submittedName>
        <fullName evidence="2">Uncharacterized protein</fullName>
    </submittedName>
</protein>
<keyword evidence="3" id="KW-1185">Reference proteome</keyword>
<dbReference type="EMBL" id="JBANRG010000007">
    <property type="protein sequence ID" value="KAK7465002.1"/>
    <property type="molecule type" value="Genomic_DNA"/>
</dbReference>
<dbReference type="EMBL" id="JBANRG010000007">
    <property type="protein sequence ID" value="KAK7465004.1"/>
    <property type="molecule type" value="Genomic_DNA"/>
</dbReference>
<dbReference type="Proteomes" id="UP001498398">
    <property type="component" value="Unassembled WGS sequence"/>
</dbReference>
<evidence type="ECO:0000313" key="2">
    <source>
        <dbReference type="EMBL" id="KAK7465004.1"/>
    </source>
</evidence>
<sequence>MPKVHVNNAKHEGAVDIHQHQALKKIADFADGASFTKVKTLAAGEGDYTQEGVGHVVIKPQLYPQVACHVIFHDDKSQISNKTPFGEVHVIVDQTYQSFSIDNQHSGDLHVKFTPPLKESLKEDDTGYLGSFDGADTLKKGDMQQYRGEGHYIMRSTLDSNPANVFTIDFINDKVYMTNGSPVGEIGIALQKA</sequence>
<proteinExistence type="predicted"/>
<comment type="caution">
    <text evidence="2">The sequence shown here is derived from an EMBL/GenBank/DDBJ whole genome shotgun (WGS) entry which is preliminary data.</text>
</comment>
<accession>A0ABR1JS70</accession>
<organism evidence="2 3">
    <name type="scientific">Marasmiellus scandens</name>
    <dbReference type="NCBI Taxonomy" id="2682957"/>
    <lineage>
        <taxon>Eukaryota</taxon>
        <taxon>Fungi</taxon>
        <taxon>Dikarya</taxon>
        <taxon>Basidiomycota</taxon>
        <taxon>Agaricomycotina</taxon>
        <taxon>Agaricomycetes</taxon>
        <taxon>Agaricomycetidae</taxon>
        <taxon>Agaricales</taxon>
        <taxon>Marasmiineae</taxon>
        <taxon>Omphalotaceae</taxon>
        <taxon>Marasmiellus</taxon>
    </lineage>
</organism>
<name>A0ABR1JS70_9AGAR</name>
<evidence type="ECO:0000313" key="3">
    <source>
        <dbReference type="Proteomes" id="UP001498398"/>
    </source>
</evidence>